<dbReference type="InterPro" id="IPR036236">
    <property type="entry name" value="Znf_C2H2_sf"/>
</dbReference>
<dbReference type="FunFam" id="3.30.160.60:FF:001270">
    <property type="entry name" value="zinc finger protein 583 isoform X1"/>
    <property type="match status" value="1"/>
</dbReference>
<dbReference type="FunFam" id="3.30.160.60:FF:000688">
    <property type="entry name" value="zinc finger protein 197 isoform X1"/>
    <property type="match status" value="1"/>
</dbReference>
<sequence length="561" mass="64901">MQSSAKSQYLCPNGNPDSKTHIELGRLTFRDVAIEFSQEEWECLDPAQRALYRDVMLENYRNLVSLGSPSAGFVIKELSPIEDINKGELCHLVILERNESHDIQDFDLKEVWENMHELETQWEYDARNYKEVPLTHDKNLTCGKDWQLNQSSVTLPEKQSVSVRNNMYQYFMHEEPFMRNSLKLGGNRSGSGNQYINCVENRTGLSLQAHLAELQRFHSEEEMYECSNPIEKSVSNGSSVSPLQGIPPSTKNIWNKSRKIFKYPLLPAQDRRAYIRGKSYKCNDCGKAFSKSSNLMSHERIHSGQRPYKCNDCGKAFMERSHLTRHKKIHTGEKPYKCNECSKAFAERSGLTQHEKIHTGEKPYKCNECGKTFKQRSNLWGHERTHTGEKPYKCNECGKAFTKFSNLTTHQKIHTGEKPYKCNVCDKAFIQSSNLTDHQRIHTGEKPYKCNKCDKSFIKHSHLSGHERTHTGEKPFKCTECGKAFTERSHLTQHKKIHTGEKPYRCNECGKAFTQFANLTRHQKIHSEKKQHKHNMCGSAFIQSSSFGDHQRTHRRKKPCK</sequence>
<keyword evidence="9" id="KW-0539">Nucleus</keyword>
<feature type="domain" description="KRAB" evidence="12">
    <location>
        <begin position="27"/>
        <end position="103"/>
    </location>
</feature>
<dbReference type="PROSITE" id="PS50157">
    <property type="entry name" value="ZINC_FINGER_C2H2_2"/>
    <property type="match status" value="10"/>
</dbReference>
<evidence type="ECO:0000259" key="12">
    <source>
        <dbReference type="PROSITE" id="PS50805"/>
    </source>
</evidence>
<keyword evidence="6" id="KW-0862">Zinc</keyword>
<dbReference type="InterPro" id="IPR001909">
    <property type="entry name" value="KRAB"/>
</dbReference>
<evidence type="ECO:0000256" key="10">
    <source>
        <dbReference type="PROSITE-ProRule" id="PRU00042"/>
    </source>
</evidence>
<keyword evidence="5 10" id="KW-0863">Zinc-finger</keyword>
<dbReference type="FunFam" id="3.30.160.60:FF:002254">
    <property type="entry name" value="Zinc finger protein 540"/>
    <property type="match status" value="1"/>
</dbReference>
<dbReference type="PANTHER" id="PTHR23226">
    <property type="entry name" value="ZINC FINGER AND SCAN DOMAIN-CONTAINING"/>
    <property type="match status" value="1"/>
</dbReference>
<name>A0A6P6H3R8_PUMCO</name>
<evidence type="ECO:0000256" key="5">
    <source>
        <dbReference type="ARBA" id="ARBA00022771"/>
    </source>
</evidence>
<dbReference type="RefSeq" id="XP_025770188.1">
    <property type="nucleotide sequence ID" value="XM_025914403.1"/>
</dbReference>
<dbReference type="CDD" id="cd07765">
    <property type="entry name" value="KRAB_A-box"/>
    <property type="match status" value="1"/>
</dbReference>
<feature type="domain" description="C2H2-type" evidence="11">
    <location>
        <begin position="504"/>
        <end position="531"/>
    </location>
</feature>
<dbReference type="FunFam" id="3.30.160.60:FF:004137">
    <property type="match status" value="1"/>
</dbReference>
<dbReference type="Gene3D" id="3.30.160.60">
    <property type="entry name" value="Classic Zinc Finger"/>
    <property type="match status" value="10"/>
</dbReference>
<keyword evidence="13" id="KW-1185">Reference proteome</keyword>
<feature type="domain" description="C2H2-type" evidence="11">
    <location>
        <begin position="420"/>
        <end position="447"/>
    </location>
</feature>
<dbReference type="KEGG" id="pcoo:112850888"/>
<feature type="domain" description="C2H2-type" evidence="11">
    <location>
        <begin position="280"/>
        <end position="307"/>
    </location>
</feature>
<feature type="domain" description="C2H2-type" evidence="11">
    <location>
        <begin position="476"/>
        <end position="503"/>
    </location>
</feature>
<dbReference type="SMART" id="SM00349">
    <property type="entry name" value="KRAB"/>
    <property type="match status" value="1"/>
</dbReference>
<dbReference type="InterPro" id="IPR036051">
    <property type="entry name" value="KRAB_dom_sf"/>
</dbReference>
<evidence type="ECO:0000259" key="11">
    <source>
        <dbReference type="PROSITE" id="PS50157"/>
    </source>
</evidence>
<feature type="domain" description="C2H2-type" evidence="11">
    <location>
        <begin position="336"/>
        <end position="363"/>
    </location>
</feature>
<evidence type="ECO:0000256" key="3">
    <source>
        <dbReference type="ARBA" id="ARBA00022723"/>
    </source>
</evidence>
<dbReference type="SMART" id="SM00355">
    <property type="entry name" value="ZnF_C2H2"/>
    <property type="match status" value="10"/>
</dbReference>
<dbReference type="SUPFAM" id="SSF109640">
    <property type="entry name" value="KRAB domain (Kruppel-associated box)"/>
    <property type="match status" value="1"/>
</dbReference>
<keyword evidence="3" id="KW-0479">Metal-binding</keyword>
<comment type="subcellular location">
    <subcellularLocation>
        <location evidence="1">Nucleus</location>
    </subcellularLocation>
</comment>
<dbReference type="SUPFAM" id="SSF57667">
    <property type="entry name" value="beta-beta-alpha zinc fingers"/>
    <property type="match status" value="6"/>
</dbReference>
<accession>A0A6P6H3R8</accession>
<dbReference type="Pfam" id="PF01352">
    <property type="entry name" value="KRAB"/>
    <property type="match status" value="1"/>
</dbReference>
<keyword evidence="7" id="KW-0805">Transcription regulation</keyword>
<evidence type="ECO:0000256" key="6">
    <source>
        <dbReference type="ARBA" id="ARBA00022833"/>
    </source>
</evidence>
<evidence type="ECO:0000256" key="8">
    <source>
        <dbReference type="ARBA" id="ARBA00023163"/>
    </source>
</evidence>
<dbReference type="GO" id="GO:0005634">
    <property type="term" value="C:nucleus"/>
    <property type="evidence" value="ECO:0007669"/>
    <property type="project" value="UniProtKB-SubCell"/>
</dbReference>
<evidence type="ECO:0000313" key="14">
    <source>
        <dbReference type="RefSeq" id="XP_025770188.1"/>
    </source>
</evidence>
<dbReference type="FunFam" id="3.30.160.60:FF:002004">
    <property type="entry name" value="Zinc finger protein 473"/>
    <property type="match status" value="1"/>
</dbReference>
<dbReference type="Gene3D" id="6.10.140.140">
    <property type="match status" value="1"/>
</dbReference>
<evidence type="ECO:0000256" key="2">
    <source>
        <dbReference type="ARBA" id="ARBA00006991"/>
    </source>
</evidence>
<feature type="domain" description="C2H2-type" evidence="11">
    <location>
        <begin position="532"/>
        <end position="559"/>
    </location>
</feature>
<gene>
    <name evidence="14" type="primary">LOC112850888</name>
</gene>
<evidence type="ECO:0000313" key="13">
    <source>
        <dbReference type="Proteomes" id="UP000515131"/>
    </source>
</evidence>
<comment type="similarity">
    <text evidence="2">Belongs to the krueppel C2H2-type zinc-finger protein family.</text>
</comment>
<dbReference type="InterPro" id="IPR013087">
    <property type="entry name" value="Znf_C2H2_type"/>
</dbReference>
<dbReference type="FunFam" id="3.30.160.60:FF:002402">
    <property type="entry name" value="Zinc finger protein 347"/>
    <property type="match status" value="1"/>
</dbReference>
<dbReference type="GO" id="GO:0008270">
    <property type="term" value="F:zinc ion binding"/>
    <property type="evidence" value="ECO:0007669"/>
    <property type="project" value="UniProtKB-KW"/>
</dbReference>
<organism evidence="13 14">
    <name type="scientific">Puma concolor</name>
    <name type="common">Mountain lion</name>
    <name type="synonym">Felis concolor</name>
    <dbReference type="NCBI Taxonomy" id="9696"/>
    <lineage>
        <taxon>Eukaryota</taxon>
        <taxon>Metazoa</taxon>
        <taxon>Chordata</taxon>
        <taxon>Craniata</taxon>
        <taxon>Vertebrata</taxon>
        <taxon>Euteleostomi</taxon>
        <taxon>Mammalia</taxon>
        <taxon>Eutheria</taxon>
        <taxon>Laurasiatheria</taxon>
        <taxon>Carnivora</taxon>
        <taxon>Feliformia</taxon>
        <taxon>Felidae</taxon>
        <taxon>Felinae</taxon>
        <taxon>Puma</taxon>
    </lineage>
</organism>
<dbReference type="PROSITE" id="PS50805">
    <property type="entry name" value="KRAB"/>
    <property type="match status" value="1"/>
</dbReference>
<dbReference type="GO" id="GO:0000981">
    <property type="term" value="F:DNA-binding transcription factor activity, RNA polymerase II-specific"/>
    <property type="evidence" value="ECO:0007669"/>
    <property type="project" value="TreeGrafter"/>
</dbReference>
<dbReference type="Pfam" id="PF00096">
    <property type="entry name" value="zf-C2H2"/>
    <property type="match status" value="9"/>
</dbReference>
<proteinExistence type="inferred from homology"/>
<reference evidence="14" key="1">
    <citation type="submission" date="2025-08" db="UniProtKB">
        <authorList>
            <consortium name="RefSeq"/>
        </authorList>
    </citation>
    <scope>IDENTIFICATION</scope>
    <source>
        <tissue evidence="14">Blood</tissue>
    </source>
</reference>
<evidence type="ECO:0000256" key="1">
    <source>
        <dbReference type="ARBA" id="ARBA00004123"/>
    </source>
</evidence>
<dbReference type="FunFam" id="3.30.160.60:FF:002090">
    <property type="entry name" value="Zinc finger protein 473"/>
    <property type="match status" value="1"/>
</dbReference>
<feature type="domain" description="C2H2-type" evidence="11">
    <location>
        <begin position="364"/>
        <end position="391"/>
    </location>
</feature>
<evidence type="ECO:0000256" key="7">
    <source>
        <dbReference type="ARBA" id="ARBA00023015"/>
    </source>
</evidence>
<dbReference type="PROSITE" id="PS00028">
    <property type="entry name" value="ZINC_FINGER_C2H2_1"/>
    <property type="match status" value="9"/>
</dbReference>
<dbReference type="FunFam" id="3.30.160.60:FF:000003">
    <property type="entry name" value="Zinc finger protein 3 homolog"/>
    <property type="match status" value="1"/>
</dbReference>
<keyword evidence="8" id="KW-0804">Transcription</keyword>
<dbReference type="FunFam" id="3.30.160.60:FF:000238">
    <property type="entry name" value="Zinc finger protein 485"/>
    <property type="match status" value="1"/>
</dbReference>
<evidence type="ECO:0000256" key="9">
    <source>
        <dbReference type="ARBA" id="ARBA00023242"/>
    </source>
</evidence>
<dbReference type="GeneID" id="112850888"/>
<evidence type="ECO:0000256" key="4">
    <source>
        <dbReference type="ARBA" id="ARBA00022737"/>
    </source>
</evidence>
<feature type="domain" description="C2H2-type" evidence="11">
    <location>
        <begin position="448"/>
        <end position="475"/>
    </location>
</feature>
<feature type="domain" description="C2H2-type" evidence="11">
    <location>
        <begin position="392"/>
        <end position="419"/>
    </location>
</feature>
<keyword evidence="4" id="KW-0677">Repeat</keyword>
<dbReference type="Proteomes" id="UP000515131">
    <property type="component" value="Unplaced"/>
</dbReference>
<dbReference type="GO" id="GO:0000978">
    <property type="term" value="F:RNA polymerase II cis-regulatory region sequence-specific DNA binding"/>
    <property type="evidence" value="ECO:0007669"/>
    <property type="project" value="TreeGrafter"/>
</dbReference>
<dbReference type="AlphaFoldDB" id="A0A6P6H3R8"/>
<dbReference type="FunFam" id="3.30.160.60:FF:000016">
    <property type="entry name" value="zinc finger protein 37 homolog"/>
    <property type="match status" value="1"/>
</dbReference>
<feature type="domain" description="C2H2-type" evidence="11">
    <location>
        <begin position="308"/>
        <end position="335"/>
    </location>
</feature>
<protein>
    <submittedName>
        <fullName evidence="14">Zinc finger protein 677-like</fullName>
    </submittedName>
</protein>
<dbReference type="PANTHER" id="PTHR23226:SF416">
    <property type="entry name" value="FI01424P"/>
    <property type="match status" value="1"/>
</dbReference>